<keyword evidence="4 7" id="KW-1133">Transmembrane helix</keyword>
<evidence type="ECO:0000256" key="4">
    <source>
        <dbReference type="ARBA" id="ARBA00022989"/>
    </source>
</evidence>
<feature type="transmembrane region" description="Helical" evidence="7">
    <location>
        <begin position="279"/>
        <end position="295"/>
    </location>
</feature>
<evidence type="ECO:0000256" key="2">
    <source>
        <dbReference type="ARBA" id="ARBA00022448"/>
    </source>
</evidence>
<accession>A0ABV7P0F8</accession>
<gene>
    <name evidence="9" type="ORF">ACFOSH_24240</name>
</gene>
<keyword evidence="6 7" id="KW-0472">Membrane</keyword>
<keyword evidence="2" id="KW-0813">Transport</keyword>
<dbReference type="Pfam" id="PF00999">
    <property type="entry name" value="Na_H_Exchanger"/>
    <property type="match status" value="1"/>
</dbReference>
<keyword evidence="10" id="KW-1185">Reference proteome</keyword>
<feature type="transmembrane region" description="Helical" evidence="7">
    <location>
        <begin position="102"/>
        <end position="124"/>
    </location>
</feature>
<dbReference type="PANTHER" id="PTHR32468:SF0">
    <property type="entry name" value="K(+)_H(+) ANTIPORTER 1"/>
    <property type="match status" value="1"/>
</dbReference>
<feature type="transmembrane region" description="Helical" evidence="7">
    <location>
        <begin position="370"/>
        <end position="392"/>
    </location>
</feature>
<feature type="domain" description="Cation/H+ exchanger transmembrane" evidence="8">
    <location>
        <begin position="22"/>
        <end position="388"/>
    </location>
</feature>
<evidence type="ECO:0000256" key="6">
    <source>
        <dbReference type="ARBA" id="ARBA00023136"/>
    </source>
</evidence>
<dbReference type="Proteomes" id="UP001595645">
    <property type="component" value="Unassembled WGS sequence"/>
</dbReference>
<evidence type="ECO:0000256" key="3">
    <source>
        <dbReference type="ARBA" id="ARBA00022692"/>
    </source>
</evidence>
<protein>
    <submittedName>
        <fullName evidence="9">Cation:proton antiporter</fullName>
    </submittedName>
</protein>
<dbReference type="PANTHER" id="PTHR32468">
    <property type="entry name" value="CATION/H + ANTIPORTER"/>
    <property type="match status" value="1"/>
</dbReference>
<reference evidence="10" key="1">
    <citation type="journal article" date="2019" name="Int. J. Syst. Evol. Microbiol.">
        <title>The Global Catalogue of Microorganisms (GCM) 10K type strain sequencing project: providing services to taxonomists for standard genome sequencing and annotation.</title>
        <authorList>
            <consortium name="The Broad Institute Genomics Platform"/>
            <consortium name="The Broad Institute Genome Sequencing Center for Infectious Disease"/>
            <person name="Wu L."/>
            <person name="Ma J."/>
        </authorList>
    </citation>
    <scope>NUCLEOTIDE SEQUENCE [LARGE SCALE GENOMIC DNA]</scope>
    <source>
        <strain evidence="10">CGMCC 4.7676</strain>
    </source>
</reference>
<feature type="transmembrane region" description="Helical" evidence="7">
    <location>
        <begin position="205"/>
        <end position="224"/>
    </location>
</feature>
<feature type="transmembrane region" description="Helical" evidence="7">
    <location>
        <begin position="231"/>
        <end position="259"/>
    </location>
</feature>
<dbReference type="EMBL" id="JBHRWK010000038">
    <property type="protein sequence ID" value="MFC3452561.1"/>
    <property type="molecule type" value="Genomic_DNA"/>
</dbReference>
<feature type="transmembrane region" description="Helical" evidence="7">
    <location>
        <begin position="6"/>
        <end position="29"/>
    </location>
</feature>
<comment type="caution">
    <text evidence="9">The sequence shown here is derived from an EMBL/GenBank/DDBJ whole genome shotgun (WGS) entry which is preliminary data.</text>
</comment>
<evidence type="ECO:0000256" key="1">
    <source>
        <dbReference type="ARBA" id="ARBA00004141"/>
    </source>
</evidence>
<feature type="transmembrane region" description="Helical" evidence="7">
    <location>
        <begin position="307"/>
        <end position="329"/>
    </location>
</feature>
<organism evidence="9 10">
    <name type="scientific">Amycolatopsis speibonae</name>
    <dbReference type="NCBI Taxonomy" id="1450224"/>
    <lineage>
        <taxon>Bacteria</taxon>
        <taxon>Bacillati</taxon>
        <taxon>Actinomycetota</taxon>
        <taxon>Actinomycetes</taxon>
        <taxon>Pseudonocardiales</taxon>
        <taxon>Pseudonocardiaceae</taxon>
        <taxon>Amycolatopsis</taxon>
    </lineage>
</organism>
<feature type="transmembrane region" description="Helical" evidence="7">
    <location>
        <begin position="136"/>
        <end position="158"/>
    </location>
</feature>
<evidence type="ECO:0000313" key="10">
    <source>
        <dbReference type="Proteomes" id="UP001595645"/>
    </source>
</evidence>
<keyword evidence="3 7" id="KW-0812">Transmembrane</keyword>
<evidence type="ECO:0000313" key="9">
    <source>
        <dbReference type="EMBL" id="MFC3452561.1"/>
    </source>
</evidence>
<comment type="subcellular location">
    <subcellularLocation>
        <location evidence="1">Membrane</location>
        <topology evidence="1">Multi-pass membrane protein</topology>
    </subcellularLocation>
</comment>
<evidence type="ECO:0000256" key="7">
    <source>
        <dbReference type="SAM" id="Phobius"/>
    </source>
</evidence>
<evidence type="ECO:0000259" key="8">
    <source>
        <dbReference type="Pfam" id="PF00999"/>
    </source>
</evidence>
<proteinExistence type="predicted"/>
<name>A0ABV7P0F8_9PSEU</name>
<dbReference type="InterPro" id="IPR038770">
    <property type="entry name" value="Na+/solute_symporter_sf"/>
</dbReference>
<dbReference type="RefSeq" id="WP_378241339.1">
    <property type="nucleotide sequence ID" value="NZ_JBHRWK010000038.1"/>
</dbReference>
<feature type="transmembrane region" description="Helical" evidence="7">
    <location>
        <begin position="36"/>
        <end position="55"/>
    </location>
</feature>
<dbReference type="Gene3D" id="1.20.1530.20">
    <property type="match status" value="1"/>
</dbReference>
<feature type="transmembrane region" description="Helical" evidence="7">
    <location>
        <begin position="170"/>
        <end position="193"/>
    </location>
</feature>
<feature type="transmembrane region" description="Helical" evidence="7">
    <location>
        <begin position="67"/>
        <end position="90"/>
    </location>
</feature>
<dbReference type="InterPro" id="IPR050794">
    <property type="entry name" value="CPA2_transporter"/>
</dbReference>
<dbReference type="InterPro" id="IPR006153">
    <property type="entry name" value="Cation/H_exchanger_TM"/>
</dbReference>
<evidence type="ECO:0000256" key="5">
    <source>
        <dbReference type="ARBA" id="ARBA00023065"/>
    </source>
</evidence>
<sequence>MSAAEAQARLLLAVAVVVLAVQLLGWLFARLRQPRVLGELTAGILLGPSLLGHVAPSVQGYLFPDQVVGQVRGIAGLGLVLFVMLVGMEVDSASLRGGGRTVLAIGGASVLVPFGLAVGFALVIHPMFGNTVNPVGFTVFLGAAMAVTALPVLARILQDLGLERTRVGRLSLLCSALNDVAAWLLVGTAAALVGAGHPSAVVRTLSLTLGFVLVMLFVVAPLLAKWGRPPFWSVLVITAACAWVSHQIGVHEMIGAFLAGVAMPRNDGWRDRLQDKLEFVVKSLLMPLFFTVVGLSTRIGDLTAAGWLLAAAAIVVATLGKFGGTVLAARTSGESWQDSVSLGVLMNTRGVTEIVVLTIGRDLGIITDTVFTVMVIMTLVTTLLAAPLLALVGKTRDRPPKPPVVTAGTAPP</sequence>
<keyword evidence="5" id="KW-0406">Ion transport</keyword>